<dbReference type="NCBIfam" id="TIGR00231">
    <property type="entry name" value="small_GTP"/>
    <property type="match status" value="1"/>
</dbReference>
<dbReference type="InterPro" id="IPR006073">
    <property type="entry name" value="GTP-bd"/>
</dbReference>
<dbReference type="GO" id="GO:0030488">
    <property type="term" value="P:tRNA methylation"/>
    <property type="evidence" value="ECO:0007669"/>
    <property type="project" value="TreeGrafter"/>
</dbReference>
<evidence type="ECO:0000259" key="4">
    <source>
        <dbReference type="Pfam" id="PF18128"/>
    </source>
</evidence>
<keyword evidence="1" id="KW-0547">Nucleotide-binding</keyword>
<evidence type="ECO:0000256" key="1">
    <source>
        <dbReference type="ARBA" id="ARBA00022741"/>
    </source>
</evidence>
<dbReference type="AlphaFoldDB" id="A0A9D1GH72"/>
<dbReference type="Pfam" id="PF18128">
    <property type="entry name" value="HydF_dimer"/>
    <property type="match status" value="1"/>
</dbReference>
<dbReference type="InterPro" id="IPR027417">
    <property type="entry name" value="P-loop_NTPase"/>
</dbReference>
<reference evidence="5" key="1">
    <citation type="submission" date="2020-10" db="EMBL/GenBank/DDBJ databases">
        <authorList>
            <person name="Gilroy R."/>
        </authorList>
    </citation>
    <scope>NUCLEOTIDE SEQUENCE</scope>
    <source>
        <strain evidence="5">CHK123-3438</strain>
    </source>
</reference>
<accession>A0A9D1GH72</accession>
<comment type="caution">
    <text evidence="5">The sequence shown here is derived from an EMBL/GenBank/DDBJ whole genome shotgun (WGS) entry which is preliminary data.</text>
</comment>
<name>A0A9D1GH72_9FIRM</name>
<dbReference type="GO" id="GO:0005737">
    <property type="term" value="C:cytoplasm"/>
    <property type="evidence" value="ECO:0007669"/>
    <property type="project" value="TreeGrafter"/>
</dbReference>
<gene>
    <name evidence="5" type="primary">hydF</name>
    <name evidence="5" type="ORF">IAB60_02675</name>
</gene>
<dbReference type="Gene3D" id="3.40.50.11420">
    <property type="match status" value="1"/>
</dbReference>
<dbReference type="InterPro" id="IPR023873">
    <property type="entry name" value="FeFe-hyd_GTPase_HydF"/>
</dbReference>
<feature type="non-terminal residue" evidence="5">
    <location>
        <position position="299"/>
    </location>
</feature>
<dbReference type="PANTHER" id="PTHR42714:SF6">
    <property type="entry name" value="TRANSLATION INITIATION FACTOR IF-2"/>
    <property type="match status" value="1"/>
</dbReference>
<feature type="domain" description="Hydrogen maturase F dimerization" evidence="4">
    <location>
        <begin position="191"/>
        <end position="289"/>
    </location>
</feature>
<dbReference type="PANTHER" id="PTHR42714">
    <property type="entry name" value="TRNA MODIFICATION GTPASE GTPBP3"/>
    <property type="match status" value="1"/>
</dbReference>
<dbReference type="Proteomes" id="UP000886860">
    <property type="component" value="Unassembled WGS sequence"/>
</dbReference>
<dbReference type="EMBL" id="DVKS01000046">
    <property type="protein sequence ID" value="HIT40998.1"/>
    <property type="molecule type" value="Genomic_DNA"/>
</dbReference>
<organism evidence="5 6">
    <name type="scientific">Candidatus Caccovicinus merdipullorum</name>
    <dbReference type="NCBI Taxonomy" id="2840724"/>
    <lineage>
        <taxon>Bacteria</taxon>
        <taxon>Bacillati</taxon>
        <taxon>Bacillota</taxon>
        <taxon>Clostridia</taxon>
        <taxon>Eubacteriales</taxon>
        <taxon>Candidatus Caccovicinus</taxon>
    </lineage>
</organism>
<protein>
    <submittedName>
        <fullName evidence="5">[FeFe] hydrogenase H-cluster maturation GTPase HydF</fullName>
    </submittedName>
</protein>
<dbReference type="Pfam" id="PF01926">
    <property type="entry name" value="MMR_HSR1"/>
    <property type="match status" value="1"/>
</dbReference>
<evidence type="ECO:0000313" key="6">
    <source>
        <dbReference type="Proteomes" id="UP000886860"/>
    </source>
</evidence>
<dbReference type="InterPro" id="IPR041606">
    <property type="entry name" value="HydF_dimer"/>
</dbReference>
<evidence type="ECO:0000313" key="5">
    <source>
        <dbReference type="EMBL" id="HIT40998.1"/>
    </source>
</evidence>
<dbReference type="GO" id="GO:0005525">
    <property type="term" value="F:GTP binding"/>
    <property type="evidence" value="ECO:0007669"/>
    <property type="project" value="UniProtKB-KW"/>
</dbReference>
<reference evidence="5" key="2">
    <citation type="journal article" date="2021" name="PeerJ">
        <title>Extensive microbial diversity within the chicken gut microbiome revealed by metagenomics and culture.</title>
        <authorList>
            <person name="Gilroy R."/>
            <person name="Ravi A."/>
            <person name="Getino M."/>
            <person name="Pursley I."/>
            <person name="Horton D.L."/>
            <person name="Alikhan N.F."/>
            <person name="Baker D."/>
            <person name="Gharbi K."/>
            <person name="Hall N."/>
            <person name="Watson M."/>
            <person name="Adriaenssens E.M."/>
            <person name="Foster-Nyarko E."/>
            <person name="Jarju S."/>
            <person name="Secka A."/>
            <person name="Antonio M."/>
            <person name="Oren A."/>
            <person name="Chaudhuri R.R."/>
            <person name="La Ragione R."/>
            <person name="Hildebrand F."/>
            <person name="Pallen M.J."/>
        </authorList>
    </citation>
    <scope>NUCLEOTIDE SEQUENCE</scope>
    <source>
        <strain evidence="5">CHK123-3438</strain>
    </source>
</reference>
<dbReference type="NCBIfam" id="TIGR03918">
    <property type="entry name" value="GTP_HydF"/>
    <property type="match status" value="1"/>
</dbReference>
<evidence type="ECO:0000259" key="3">
    <source>
        <dbReference type="Pfam" id="PF01926"/>
    </source>
</evidence>
<dbReference type="InterPro" id="IPR005225">
    <property type="entry name" value="Small_GTP-bd"/>
</dbReference>
<dbReference type="GO" id="GO:0002098">
    <property type="term" value="P:tRNA wobble uridine modification"/>
    <property type="evidence" value="ECO:0007669"/>
    <property type="project" value="TreeGrafter"/>
</dbReference>
<dbReference type="Gene3D" id="3.40.50.300">
    <property type="entry name" value="P-loop containing nucleotide triphosphate hydrolases"/>
    <property type="match status" value="1"/>
</dbReference>
<dbReference type="CDD" id="cd00880">
    <property type="entry name" value="Era_like"/>
    <property type="match status" value="1"/>
</dbReference>
<proteinExistence type="predicted"/>
<evidence type="ECO:0000256" key="2">
    <source>
        <dbReference type="ARBA" id="ARBA00023134"/>
    </source>
</evidence>
<feature type="domain" description="G" evidence="3">
    <location>
        <begin position="14"/>
        <end position="128"/>
    </location>
</feature>
<keyword evidence="2" id="KW-0342">GTP-binding</keyword>
<dbReference type="SUPFAM" id="SSF52540">
    <property type="entry name" value="P-loop containing nucleoside triphosphate hydrolases"/>
    <property type="match status" value="1"/>
</dbReference>
<sequence>MGMNETPSSERVHIGFFGRRNAGKSSVMNAVTGQELAVVSPVKGTTTDPVLKAMELLPLGPVVMMDTPGLDDEGELGSLRIKKSRQILNKTDAAAVVIDGTEGGSREDLELVELLKKKEIPFLLVFNKSDLTKEAEKKKTDFREAVAAPFLQAGVSAEQIIWTSAETGEGIHELKEALARTAASEGEARSLVRDLISPGETAVLVIPIDKAAPKGRLILPQQQTIRDILDGGGFAMAVKETDLSAALQTLSRKPKLVITDSQAFRTAAAQTPEDIWLTSFSILFARYKGNLEDAVRGVR</sequence>